<evidence type="ECO:0000313" key="1">
    <source>
        <dbReference type="EMBL" id="JAH13972.1"/>
    </source>
</evidence>
<proteinExistence type="predicted"/>
<dbReference type="AlphaFoldDB" id="A0A0E9QBS0"/>
<reference evidence="1" key="2">
    <citation type="journal article" date="2015" name="Fish Shellfish Immunol.">
        <title>Early steps in the European eel (Anguilla anguilla)-Vibrio vulnificus interaction in the gills: Role of the RtxA13 toxin.</title>
        <authorList>
            <person name="Callol A."/>
            <person name="Pajuelo D."/>
            <person name="Ebbesson L."/>
            <person name="Teles M."/>
            <person name="MacKenzie S."/>
            <person name="Amaro C."/>
        </authorList>
    </citation>
    <scope>NUCLEOTIDE SEQUENCE</scope>
</reference>
<protein>
    <submittedName>
        <fullName evidence="1">Uncharacterized protein</fullName>
    </submittedName>
</protein>
<organism evidence="1">
    <name type="scientific">Anguilla anguilla</name>
    <name type="common">European freshwater eel</name>
    <name type="synonym">Muraena anguilla</name>
    <dbReference type="NCBI Taxonomy" id="7936"/>
    <lineage>
        <taxon>Eukaryota</taxon>
        <taxon>Metazoa</taxon>
        <taxon>Chordata</taxon>
        <taxon>Craniata</taxon>
        <taxon>Vertebrata</taxon>
        <taxon>Euteleostomi</taxon>
        <taxon>Actinopterygii</taxon>
        <taxon>Neopterygii</taxon>
        <taxon>Teleostei</taxon>
        <taxon>Anguilliformes</taxon>
        <taxon>Anguillidae</taxon>
        <taxon>Anguilla</taxon>
    </lineage>
</organism>
<name>A0A0E9QBS0_ANGAN</name>
<sequence length="28" mass="2943">MHQVVSVAACQTRAHPNVGVLPAGCQLR</sequence>
<reference evidence="1" key="1">
    <citation type="submission" date="2014-11" db="EMBL/GenBank/DDBJ databases">
        <authorList>
            <person name="Amaro Gonzalez C."/>
        </authorList>
    </citation>
    <scope>NUCLEOTIDE SEQUENCE</scope>
</reference>
<dbReference type="EMBL" id="GBXM01094605">
    <property type="protein sequence ID" value="JAH13972.1"/>
    <property type="molecule type" value="Transcribed_RNA"/>
</dbReference>
<accession>A0A0E9QBS0</accession>